<accession>A0A0A9X9Q1</accession>
<dbReference type="EMBL" id="GBHO01029774">
    <property type="protein sequence ID" value="JAG13830.1"/>
    <property type="molecule type" value="Transcribed_RNA"/>
</dbReference>
<dbReference type="Pfam" id="PF24101">
    <property type="entry name" value="WHD_GTF3C1"/>
    <property type="match status" value="1"/>
</dbReference>
<dbReference type="AlphaFoldDB" id="A0A0A9X9Q1"/>
<dbReference type="GO" id="GO:0006384">
    <property type="term" value="P:transcription initiation at RNA polymerase III promoter"/>
    <property type="evidence" value="ECO:0007669"/>
    <property type="project" value="InterPro"/>
</dbReference>
<evidence type="ECO:0000259" key="2">
    <source>
        <dbReference type="Pfam" id="PF24101"/>
    </source>
</evidence>
<feature type="non-terminal residue" evidence="3">
    <location>
        <position position="1"/>
    </location>
</feature>
<reference evidence="3" key="1">
    <citation type="journal article" date="2014" name="PLoS ONE">
        <title>Transcriptome-Based Identification of ABC Transporters in the Western Tarnished Plant Bug Lygus hesperus.</title>
        <authorList>
            <person name="Hull J.J."/>
            <person name="Chaney K."/>
            <person name="Geib S.M."/>
            <person name="Fabrick J.A."/>
            <person name="Brent C.S."/>
            <person name="Walsh D."/>
            <person name="Lavine L.C."/>
        </authorList>
    </citation>
    <scope>NUCLEOTIDE SEQUENCE</scope>
</reference>
<evidence type="ECO:0000256" key="1">
    <source>
        <dbReference type="SAM" id="MobiDB-lite"/>
    </source>
</evidence>
<dbReference type="InterPro" id="IPR056467">
    <property type="entry name" value="eWH_GTF3C1"/>
</dbReference>
<gene>
    <name evidence="3" type="primary">GTF3C1_0</name>
    <name evidence="3" type="ORF">CM83_48040</name>
</gene>
<evidence type="ECO:0000313" key="3">
    <source>
        <dbReference type="EMBL" id="JAG13830.1"/>
    </source>
</evidence>
<protein>
    <submittedName>
        <fullName evidence="3">General transcription factor 3C polypeptide 1</fullName>
    </submittedName>
</protein>
<organism evidence="3">
    <name type="scientific">Lygus hesperus</name>
    <name type="common">Western plant bug</name>
    <dbReference type="NCBI Taxonomy" id="30085"/>
    <lineage>
        <taxon>Eukaryota</taxon>
        <taxon>Metazoa</taxon>
        <taxon>Ecdysozoa</taxon>
        <taxon>Arthropoda</taxon>
        <taxon>Hexapoda</taxon>
        <taxon>Insecta</taxon>
        <taxon>Pterygota</taxon>
        <taxon>Neoptera</taxon>
        <taxon>Paraneoptera</taxon>
        <taxon>Hemiptera</taxon>
        <taxon>Heteroptera</taxon>
        <taxon>Panheteroptera</taxon>
        <taxon>Cimicomorpha</taxon>
        <taxon>Miridae</taxon>
        <taxon>Mirini</taxon>
        <taxon>Lygus</taxon>
    </lineage>
</organism>
<dbReference type="CDD" id="cd16169">
    <property type="entry name" value="Tau138_eWH"/>
    <property type="match status" value="1"/>
</dbReference>
<reference evidence="3" key="2">
    <citation type="submission" date="2014-07" db="EMBL/GenBank/DDBJ databases">
        <authorList>
            <person name="Hull J."/>
        </authorList>
    </citation>
    <scope>NUCLEOTIDE SEQUENCE</scope>
</reference>
<dbReference type="InterPro" id="IPR035625">
    <property type="entry name" value="Tfc3-like_eWH"/>
</dbReference>
<dbReference type="GO" id="GO:0003677">
    <property type="term" value="F:DNA binding"/>
    <property type="evidence" value="ECO:0007669"/>
    <property type="project" value="InterPro"/>
</dbReference>
<feature type="domain" description="GTF3C1 extended winged-helix" evidence="2">
    <location>
        <begin position="247"/>
        <end position="349"/>
    </location>
</feature>
<sequence>ETFGASIDIKKMILRHPKRFRSELTPYRTLYPDADVKDWKMKNGGEKSVRIFRLLEVDGDEEEEEDDDDAGNGFLKFQYRTLSTSIVRQCFNVIETAGPRGLSLADVETILGISHLHARGLCRYLTKKGVCGTASVDKGRQRVVHTFSKKYEKSSQNLAIELEVEKSRLLKMLSKNVDADEPPLKKMKVEEDVGPSFFKNIPKAPNVRPSQEDIDAIETQISMSDYVTQTNNFNSLIGECEESGNLITARLVRRAQLILKAVNAHKVIHDPQKLQRMINEEEDLEGHKFTVDRKSVTRIVDKLVKDGHVRIMKIKLTGHGREKTLHFIVHPSVDSGHSEILSAIEQAKMKLPIITKDSIKREARQQNDARTSLSKGNREEGKSPLKVLNLGTY</sequence>
<feature type="non-terminal residue" evidence="3">
    <location>
        <position position="393"/>
    </location>
</feature>
<name>A0A0A9X9Q1_LYGHE</name>
<dbReference type="GO" id="GO:0042791">
    <property type="term" value="P:5S class rRNA transcription by RNA polymerase III"/>
    <property type="evidence" value="ECO:0007669"/>
    <property type="project" value="TreeGrafter"/>
</dbReference>
<dbReference type="PANTHER" id="PTHR15180:SF1">
    <property type="entry name" value="GENERAL TRANSCRIPTION FACTOR 3C POLYPEPTIDE 1"/>
    <property type="match status" value="1"/>
</dbReference>
<dbReference type="GO" id="GO:0000127">
    <property type="term" value="C:transcription factor TFIIIC complex"/>
    <property type="evidence" value="ECO:0007669"/>
    <property type="project" value="InterPro"/>
</dbReference>
<dbReference type="InterPro" id="IPR044210">
    <property type="entry name" value="Tfc3-like"/>
</dbReference>
<feature type="region of interest" description="Disordered" evidence="1">
    <location>
        <begin position="360"/>
        <end position="393"/>
    </location>
</feature>
<dbReference type="PANTHER" id="PTHR15180">
    <property type="entry name" value="GENERAL TRANSCRIPTION FACTOR 3C POLYPEPTIDE 1"/>
    <property type="match status" value="1"/>
</dbReference>
<proteinExistence type="predicted"/>